<keyword evidence="5" id="KW-0326">Glycosidase</keyword>
<dbReference type="InterPro" id="IPR049303">
    <property type="entry name" value="Glyco_hydro_109_C"/>
</dbReference>
<dbReference type="PANTHER" id="PTHR43818">
    <property type="entry name" value="BCDNA.GH03377"/>
    <property type="match status" value="1"/>
</dbReference>
<keyword evidence="3" id="KW-0378">Hydrolase</keyword>
<gene>
    <name evidence="10" type="ORF">RBU60_04960</name>
</gene>
<dbReference type="InterPro" id="IPR036291">
    <property type="entry name" value="NAD(P)-bd_dom_sf"/>
</dbReference>
<feature type="signal peptide" evidence="7">
    <location>
        <begin position="1"/>
        <end position="19"/>
    </location>
</feature>
<feature type="region of interest" description="Disordered" evidence="6">
    <location>
        <begin position="464"/>
        <end position="491"/>
    </location>
</feature>
<name>A0ABU1A2J7_9FLAO</name>
<dbReference type="PROSITE" id="PS51318">
    <property type="entry name" value="TAT"/>
    <property type="match status" value="1"/>
</dbReference>
<dbReference type="RefSeq" id="WP_308863587.1">
    <property type="nucleotide sequence ID" value="NZ_JAVHUL010000009.1"/>
</dbReference>
<dbReference type="Pfam" id="PF01408">
    <property type="entry name" value="GFO_IDH_MocA"/>
    <property type="match status" value="1"/>
</dbReference>
<feature type="chain" id="PRO_5045212493" evidence="7">
    <location>
        <begin position="20"/>
        <end position="491"/>
    </location>
</feature>
<dbReference type="InterPro" id="IPR000683">
    <property type="entry name" value="Gfo/Idh/MocA-like_OxRdtase_N"/>
</dbReference>
<evidence type="ECO:0000256" key="2">
    <source>
        <dbReference type="ARBA" id="ARBA00009329"/>
    </source>
</evidence>
<dbReference type="Pfam" id="PF21252">
    <property type="entry name" value="Glyco_hydro_109_C"/>
    <property type="match status" value="1"/>
</dbReference>
<evidence type="ECO:0000313" key="10">
    <source>
        <dbReference type="EMBL" id="MDQ7916916.1"/>
    </source>
</evidence>
<dbReference type="EMBL" id="JAVHUL010000009">
    <property type="protein sequence ID" value="MDQ7916916.1"/>
    <property type="molecule type" value="Genomic_DNA"/>
</dbReference>
<organism evidence="10 11">
    <name type="scientific">Mesonia profundi</name>
    <dbReference type="NCBI Taxonomy" id="3070998"/>
    <lineage>
        <taxon>Bacteria</taxon>
        <taxon>Pseudomonadati</taxon>
        <taxon>Bacteroidota</taxon>
        <taxon>Flavobacteriia</taxon>
        <taxon>Flavobacteriales</taxon>
        <taxon>Flavobacteriaceae</taxon>
        <taxon>Mesonia</taxon>
    </lineage>
</organism>
<proteinExistence type="inferred from homology"/>
<dbReference type="Proteomes" id="UP001230915">
    <property type="component" value="Unassembled WGS sequence"/>
</dbReference>
<evidence type="ECO:0000256" key="5">
    <source>
        <dbReference type="ARBA" id="ARBA00023295"/>
    </source>
</evidence>
<reference evidence="10 11" key="1">
    <citation type="submission" date="2023-08" db="EMBL/GenBank/DDBJ databases">
        <title>Mesonia sp. MT50, isolated from deep-sea sediment of the Mariana Trench.</title>
        <authorList>
            <person name="Fu H."/>
        </authorList>
    </citation>
    <scope>NUCLEOTIDE SEQUENCE [LARGE SCALE GENOMIC DNA]</scope>
    <source>
        <strain evidence="10 11">MT50</strain>
    </source>
</reference>
<dbReference type="Gene3D" id="3.30.360.10">
    <property type="entry name" value="Dihydrodipicolinate Reductase, domain 2"/>
    <property type="match status" value="1"/>
</dbReference>
<comment type="caution">
    <text evidence="10">The sequence shown here is derived from an EMBL/GenBank/DDBJ whole genome shotgun (WGS) entry which is preliminary data.</text>
</comment>
<comment type="cofactor">
    <cofactor evidence="1">
        <name>NAD(+)</name>
        <dbReference type="ChEBI" id="CHEBI:57540"/>
    </cofactor>
</comment>
<evidence type="ECO:0000259" key="8">
    <source>
        <dbReference type="Pfam" id="PF01408"/>
    </source>
</evidence>
<accession>A0ABU1A2J7</accession>
<dbReference type="Gene3D" id="3.40.50.720">
    <property type="entry name" value="NAD(P)-binding Rossmann-like Domain"/>
    <property type="match status" value="1"/>
</dbReference>
<dbReference type="SUPFAM" id="SSF51735">
    <property type="entry name" value="NAD(P)-binding Rossmann-fold domains"/>
    <property type="match status" value="1"/>
</dbReference>
<evidence type="ECO:0000256" key="4">
    <source>
        <dbReference type="ARBA" id="ARBA00023027"/>
    </source>
</evidence>
<evidence type="ECO:0000256" key="6">
    <source>
        <dbReference type="SAM" id="MobiDB-lite"/>
    </source>
</evidence>
<dbReference type="InterPro" id="IPR006311">
    <property type="entry name" value="TAT_signal"/>
</dbReference>
<dbReference type="PANTHER" id="PTHR43818:SF1">
    <property type="entry name" value="GLYCOSYL HYDROLASE FAMILY 109 PROTEIN"/>
    <property type="match status" value="1"/>
</dbReference>
<evidence type="ECO:0000313" key="11">
    <source>
        <dbReference type="Proteomes" id="UP001230915"/>
    </source>
</evidence>
<feature type="domain" description="Gfo/Idh/MocA-like oxidoreductase N-terminal" evidence="8">
    <location>
        <begin position="61"/>
        <end position="185"/>
    </location>
</feature>
<feature type="domain" description="Glycosyl hydrolase 109 C-terminal" evidence="9">
    <location>
        <begin position="198"/>
        <end position="357"/>
    </location>
</feature>
<evidence type="ECO:0000256" key="3">
    <source>
        <dbReference type="ARBA" id="ARBA00022801"/>
    </source>
</evidence>
<keyword evidence="11" id="KW-1185">Reference proteome</keyword>
<sequence length="491" mass="55204">MSNRRSFLKNMTLASGALASGSLLTSCGSEERFAKIKAAANHQPEMHFNMSGYAAPALDTVRIGIVGIGDRGAGAVERMTFIDGVEITALCDKRQAAVDGGQKILQEAGLPKAAEFTNSETAFKEMCQSDLVDLVYIVTSWEWHIPIALEAMENDKHAAVEVSTARTIEECWQIVETSERTKKHCVILENCCYDFFELLTLNMVRQGVFGDLIHGEGAYIHNLDYWMLREPEDDKMVDGAYTDFWRMKENKRHANVYPTHGLGPICQAMNINRGDKMEYLTAMMSDDFNFSKNIKKLAKENPVFEQFKDWDLRGNMDIQLIRTHKGRTIMLQHDVTSPRPYSRIHMLSGTECFAQKWPLKHIAFGHDVADADKMKELEKKYTPEILKRVGEMAKKVGGHGGMDFIMDWRLIDCLRNGLPMDMDVYDAASWSSITSLSEWSIANKSNSIDVPDFTRGAWKTNQPVDMSLAGGGTTGVRNINREKSGKQLSAE</sequence>
<protein>
    <submittedName>
        <fullName evidence="10">Gfo/Idh/MocA family oxidoreductase</fullName>
    </submittedName>
</protein>
<keyword evidence="7" id="KW-0732">Signal</keyword>
<evidence type="ECO:0000256" key="1">
    <source>
        <dbReference type="ARBA" id="ARBA00001911"/>
    </source>
</evidence>
<dbReference type="PROSITE" id="PS51257">
    <property type="entry name" value="PROKAR_LIPOPROTEIN"/>
    <property type="match status" value="1"/>
</dbReference>
<keyword evidence="4" id="KW-0520">NAD</keyword>
<comment type="similarity">
    <text evidence="2">Belongs to the Gfo/Idh/MocA family. Glycosyl hydrolase 109 subfamily.</text>
</comment>
<evidence type="ECO:0000256" key="7">
    <source>
        <dbReference type="SAM" id="SignalP"/>
    </source>
</evidence>
<evidence type="ECO:0000259" key="9">
    <source>
        <dbReference type="Pfam" id="PF21252"/>
    </source>
</evidence>
<dbReference type="InterPro" id="IPR050463">
    <property type="entry name" value="Gfo/Idh/MocA_oxidrdct_glycsds"/>
</dbReference>